<comment type="caution">
    <text evidence="1">The sequence shown here is derived from an EMBL/GenBank/DDBJ whole genome shotgun (WGS) entry which is preliminary data.</text>
</comment>
<evidence type="ECO:0000313" key="1">
    <source>
        <dbReference type="EMBL" id="MEA5260974.1"/>
    </source>
</evidence>
<dbReference type="PROSITE" id="PS51257">
    <property type="entry name" value="PROKAR_LIPOPROTEIN"/>
    <property type="match status" value="1"/>
</dbReference>
<sequence length="719" mass="81639">MNKYFILYIACLFGVFILGCSQYSSSPLSVGFHNVNAKYNALFQAKIKFKEAESLIFDARQDNYSQLLPILLPIDSLSAQTVNEQLAAVIKKASLVAERHQNSKWLDDAYVMIGEARLLKEDYKNAIETFKFVNTSATSDDARDAALIGLMRAYTEQGEYQTALRVAEILRTEPLNKENTVGFYLTKAYLHQLKQEYKTSVAILEEALPLMPKNEEKARLFFVAGQLYELVNNPQLASQKYASVSKNRPSYNLDFYAKLNKSLALGQTDSFQKLLKDPKNKDLQDKIYEAMATAEIRKGNTQSGLRFLQSSARTNQNPQQLAFTYLRLADSYYNQMGDYEMASAYYDSTAISLPQQDPQYKRVIEKQRSLADFVIQTKIIRTEDSLQRLAKMNPAQLDKVLDKVYSDQQAKEESQKRATEIANKNKQLQNKNVANTFNDPNKPMWYFNNPIAMSQGKTAFIARWGNRVLEDNWRRSTKDNVLSFNSSNALSNQNISNTLSTNVGDLNANNSSNDVMKTAIASLKAKIPFSPEALLASRKRQEEATFALGKVYKLNLNEPKNATITFEKFLKNFPTSSHEAEVLYLLCLLNEDNAGVYAFYKNQLMSKYADSYFSRLLIRSQNESLSTGKESEVQKLYAEAYNYYVQNNFTNAMGIVEKGLKEYPNSQIEDKLVFLKAVLFAKTQDTKAYQTALENFISDYPKSQLISLAKERLAAVGAK</sequence>
<dbReference type="InterPro" id="IPR011990">
    <property type="entry name" value="TPR-like_helical_dom_sf"/>
</dbReference>
<dbReference type="Gene3D" id="1.25.40.10">
    <property type="entry name" value="Tetratricopeptide repeat domain"/>
    <property type="match status" value="4"/>
</dbReference>
<proteinExistence type="predicted"/>
<protein>
    <submittedName>
        <fullName evidence="1">Tetratricopeptide repeat protein</fullName>
    </submittedName>
</protein>
<dbReference type="RefSeq" id="WP_323253968.1">
    <property type="nucleotide sequence ID" value="NZ_JAYFUL010000080.1"/>
</dbReference>
<accession>A0ABU5QWD9</accession>
<keyword evidence="2" id="KW-1185">Reference proteome</keyword>
<dbReference type="Proteomes" id="UP001304671">
    <property type="component" value="Unassembled WGS sequence"/>
</dbReference>
<dbReference type="EMBL" id="JAYFUL010000080">
    <property type="protein sequence ID" value="MEA5260974.1"/>
    <property type="molecule type" value="Genomic_DNA"/>
</dbReference>
<gene>
    <name evidence="1" type="ORF">VB264_24460</name>
</gene>
<reference evidence="1 2" key="1">
    <citation type="submission" date="2023-12" db="EMBL/GenBank/DDBJ databases">
        <title>Novel species of the genus Arcicella isolated from rivers.</title>
        <authorList>
            <person name="Lu H."/>
        </authorList>
    </citation>
    <scope>NUCLEOTIDE SEQUENCE [LARGE SCALE GENOMIC DNA]</scope>
    <source>
        <strain evidence="1 2">LMG 21963</strain>
    </source>
</reference>
<name>A0ABU5QWD9_9BACT</name>
<dbReference type="InterPro" id="IPR019734">
    <property type="entry name" value="TPR_rpt"/>
</dbReference>
<organism evidence="1 2">
    <name type="scientific">Arcicella aquatica</name>
    <dbReference type="NCBI Taxonomy" id="217141"/>
    <lineage>
        <taxon>Bacteria</taxon>
        <taxon>Pseudomonadati</taxon>
        <taxon>Bacteroidota</taxon>
        <taxon>Cytophagia</taxon>
        <taxon>Cytophagales</taxon>
        <taxon>Flectobacillaceae</taxon>
        <taxon>Arcicella</taxon>
    </lineage>
</organism>
<dbReference type="Pfam" id="PF13174">
    <property type="entry name" value="TPR_6"/>
    <property type="match status" value="2"/>
</dbReference>
<evidence type="ECO:0000313" key="2">
    <source>
        <dbReference type="Proteomes" id="UP001304671"/>
    </source>
</evidence>
<dbReference type="SUPFAM" id="SSF48452">
    <property type="entry name" value="TPR-like"/>
    <property type="match status" value="2"/>
</dbReference>